<organism evidence="2">
    <name type="scientific">marine sediment metagenome</name>
    <dbReference type="NCBI Taxonomy" id="412755"/>
    <lineage>
        <taxon>unclassified sequences</taxon>
        <taxon>metagenomes</taxon>
        <taxon>ecological metagenomes</taxon>
    </lineage>
</organism>
<gene>
    <name evidence="2" type="ORF">S01H1_62552</name>
</gene>
<keyword evidence="1" id="KW-0812">Transmembrane</keyword>
<name>X0Y2G5_9ZZZZ</name>
<evidence type="ECO:0000313" key="2">
    <source>
        <dbReference type="EMBL" id="GAG41547.1"/>
    </source>
</evidence>
<feature type="non-terminal residue" evidence="2">
    <location>
        <position position="1"/>
    </location>
</feature>
<accession>X0Y2G5</accession>
<reference evidence="2" key="1">
    <citation type="journal article" date="2014" name="Front. Microbiol.">
        <title>High frequency of phylogenetically diverse reductive dehalogenase-homologous genes in deep subseafloor sedimentary metagenomes.</title>
        <authorList>
            <person name="Kawai M."/>
            <person name="Futagami T."/>
            <person name="Toyoda A."/>
            <person name="Takaki Y."/>
            <person name="Nishi S."/>
            <person name="Hori S."/>
            <person name="Arai W."/>
            <person name="Tsubouchi T."/>
            <person name="Morono Y."/>
            <person name="Uchiyama I."/>
            <person name="Ito T."/>
            <person name="Fujiyama A."/>
            <person name="Inagaki F."/>
            <person name="Takami H."/>
        </authorList>
    </citation>
    <scope>NUCLEOTIDE SEQUENCE</scope>
    <source>
        <strain evidence="2">Expedition CK06-06</strain>
    </source>
</reference>
<keyword evidence="1" id="KW-0472">Membrane</keyword>
<sequence>EITQEIKVVEEIKEEPKETEEKIELKEKDKQVPSILLESIKQPQIVYESTTIKAKKLVAWFFIGLLIIYGAVLTWKR</sequence>
<protein>
    <submittedName>
        <fullName evidence="2">Uncharacterized protein</fullName>
    </submittedName>
</protein>
<proteinExistence type="predicted"/>
<dbReference type="AlphaFoldDB" id="X0Y2G5"/>
<comment type="caution">
    <text evidence="2">The sequence shown here is derived from an EMBL/GenBank/DDBJ whole genome shotgun (WGS) entry which is preliminary data.</text>
</comment>
<feature type="transmembrane region" description="Helical" evidence="1">
    <location>
        <begin position="57"/>
        <end position="75"/>
    </location>
</feature>
<keyword evidence="1" id="KW-1133">Transmembrane helix</keyword>
<evidence type="ECO:0000256" key="1">
    <source>
        <dbReference type="SAM" id="Phobius"/>
    </source>
</evidence>
<dbReference type="EMBL" id="BARS01041092">
    <property type="protein sequence ID" value="GAG41547.1"/>
    <property type="molecule type" value="Genomic_DNA"/>
</dbReference>